<feature type="region of interest" description="Disordered" evidence="1">
    <location>
        <begin position="204"/>
        <end position="238"/>
    </location>
</feature>
<dbReference type="CDD" id="cd09917">
    <property type="entry name" value="F-box_SF"/>
    <property type="match status" value="1"/>
</dbReference>
<reference evidence="3 4" key="1">
    <citation type="submission" date="2014-04" db="EMBL/GenBank/DDBJ databases">
        <authorList>
            <consortium name="DOE Joint Genome Institute"/>
            <person name="Kuo A."/>
            <person name="Girlanda M."/>
            <person name="Perotto S."/>
            <person name="Kohler A."/>
            <person name="Nagy L.G."/>
            <person name="Floudas D."/>
            <person name="Copeland A."/>
            <person name="Barry K.W."/>
            <person name="Cichocki N."/>
            <person name="Veneault-Fourrey C."/>
            <person name="LaButti K."/>
            <person name="Lindquist E.A."/>
            <person name="Lipzen A."/>
            <person name="Lundell T."/>
            <person name="Morin E."/>
            <person name="Murat C."/>
            <person name="Sun H."/>
            <person name="Tunlid A."/>
            <person name="Henrissat B."/>
            <person name="Grigoriev I.V."/>
            <person name="Hibbett D.S."/>
            <person name="Martin F."/>
            <person name="Nordberg H.P."/>
            <person name="Cantor M.N."/>
            <person name="Hua S.X."/>
        </authorList>
    </citation>
    <scope>NUCLEOTIDE SEQUENCE [LARGE SCALE GENOMIC DNA]</scope>
    <source>
        <strain evidence="3 4">MUT 4182</strain>
    </source>
</reference>
<dbReference type="InterPro" id="IPR036047">
    <property type="entry name" value="F-box-like_dom_sf"/>
</dbReference>
<organism evidence="3 4">
    <name type="scientific">Tulasnella calospora MUT 4182</name>
    <dbReference type="NCBI Taxonomy" id="1051891"/>
    <lineage>
        <taxon>Eukaryota</taxon>
        <taxon>Fungi</taxon>
        <taxon>Dikarya</taxon>
        <taxon>Basidiomycota</taxon>
        <taxon>Agaricomycotina</taxon>
        <taxon>Agaricomycetes</taxon>
        <taxon>Cantharellales</taxon>
        <taxon>Tulasnellaceae</taxon>
        <taxon>Tulasnella</taxon>
    </lineage>
</organism>
<protein>
    <recommendedName>
        <fullName evidence="2">F-box domain-containing protein</fullName>
    </recommendedName>
</protein>
<reference evidence="4" key="2">
    <citation type="submission" date="2015-01" db="EMBL/GenBank/DDBJ databases">
        <title>Evolutionary Origins and Diversification of the Mycorrhizal Mutualists.</title>
        <authorList>
            <consortium name="DOE Joint Genome Institute"/>
            <consortium name="Mycorrhizal Genomics Consortium"/>
            <person name="Kohler A."/>
            <person name="Kuo A."/>
            <person name="Nagy L.G."/>
            <person name="Floudas D."/>
            <person name="Copeland A."/>
            <person name="Barry K.W."/>
            <person name="Cichocki N."/>
            <person name="Veneault-Fourrey C."/>
            <person name="LaButti K."/>
            <person name="Lindquist E.A."/>
            <person name="Lipzen A."/>
            <person name="Lundell T."/>
            <person name="Morin E."/>
            <person name="Murat C."/>
            <person name="Riley R."/>
            <person name="Ohm R."/>
            <person name="Sun H."/>
            <person name="Tunlid A."/>
            <person name="Henrissat B."/>
            <person name="Grigoriev I.V."/>
            <person name="Hibbett D.S."/>
            <person name="Martin F."/>
        </authorList>
    </citation>
    <scope>NUCLEOTIDE SEQUENCE [LARGE SCALE GENOMIC DNA]</scope>
    <source>
        <strain evidence="4">MUT 4182</strain>
    </source>
</reference>
<feature type="domain" description="F-box" evidence="2">
    <location>
        <begin position="245"/>
        <end position="293"/>
    </location>
</feature>
<proteinExistence type="predicted"/>
<sequence length="537" mass="61719">MYPGHDPDTFLCIYDTGIPLQVPFAPKMLTTPFIGPLIISVAMSIKQQYTHFLSNPHLVHLMPASTALAPLREKSTDANPFWGEITNMGVIDSKVPRRYDDQEGKCVLEVGELVLALRQQNKRPMVHAWTIGGELKLQVQGTDVWEKNYLGKFLDEIIRSIRSSRETGLSKDARDRFLLAHTGTSMNSKPVIRKKSSHSDVDFGRYGGLKSDGTGRSTASSQPYQRRQSALPKSKRPPLRKSLDYNRFMSLPADIMLRICRFLYPWSLLALARTSSRLRAKFMKEVSKPWWNATRYLTGMPDWKTVAFPQAAATLYELECQGSLCSEQSSNLALHLCRRYCPNLLDLEEVMQEFPAAPEDLVKCLPWTSYRTYPRESDTKKSRFYLKSDVQKLCQRLDALGPLDGKPRRDLGRELSAFQLERKRGGHILNFGSTKEVQVFYEQDLKQRKKHRKHRWNTILDVMKNRWGWTAVDYNQLGPKLKTIIEYLLDVPTLSEQIWGSVRGELEWAIRDEARFRGRDNDTRHFSLHVPPSPTKG</sequence>
<dbReference type="SUPFAM" id="SSF81383">
    <property type="entry name" value="F-box domain"/>
    <property type="match status" value="1"/>
</dbReference>
<feature type="compositionally biased region" description="Polar residues" evidence="1">
    <location>
        <begin position="214"/>
        <end position="228"/>
    </location>
</feature>
<evidence type="ECO:0000313" key="3">
    <source>
        <dbReference type="EMBL" id="KIO16437.1"/>
    </source>
</evidence>
<keyword evidence="4" id="KW-1185">Reference proteome</keyword>
<dbReference type="OrthoDB" id="2548233at2759"/>
<dbReference type="InterPro" id="IPR001810">
    <property type="entry name" value="F-box_dom"/>
</dbReference>
<evidence type="ECO:0000256" key="1">
    <source>
        <dbReference type="SAM" id="MobiDB-lite"/>
    </source>
</evidence>
<evidence type="ECO:0000313" key="4">
    <source>
        <dbReference type="Proteomes" id="UP000054248"/>
    </source>
</evidence>
<dbReference type="EMBL" id="KN823566">
    <property type="protein sequence ID" value="KIO16437.1"/>
    <property type="molecule type" value="Genomic_DNA"/>
</dbReference>
<name>A0A0C3L498_9AGAM</name>
<dbReference type="HOGENOM" id="CLU_507340_0_0_1"/>
<gene>
    <name evidence="3" type="ORF">M407DRAFT_33916</name>
</gene>
<accession>A0A0C3L498</accession>
<dbReference type="Proteomes" id="UP000054248">
    <property type="component" value="Unassembled WGS sequence"/>
</dbReference>
<dbReference type="AlphaFoldDB" id="A0A0C3L498"/>
<dbReference type="PROSITE" id="PS50181">
    <property type="entry name" value="FBOX"/>
    <property type="match status" value="1"/>
</dbReference>
<evidence type="ECO:0000259" key="2">
    <source>
        <dbReference type="PROSITE" id="PS50181"/>
    </source>
</evidence>